<dbReference type="SMART" id="SM00387">
    <property type="entry name" value="HATPase_c"/>
    <property type="match status" value="1"/>
</dbReference>
<dbReference type="InterPro" id="IPR004358">
    <property type="entry name" value="Sig_transdc_His_kin-like_C"/>
</dbReference>
<dbReference type="Proteomes" id="UP001057998">
    <property type="component" value="Chromosome 2"/>
</dbReference>
<feature type="domain" description="Histidine kinase" evidence="7">
    <location>
        <begin position="390"/>
        <end position="611"/>
    </location>
</feature>
<evidence type="ECO:0000313" key="9">
    <source>
        <dbReference type="EMBL" id="UTV30366.1"/>
    </source>
</evidence>
<dbReference type="InterPro" id="IPR011006">
    <property type="entry name" value="CheY-like_superfamily"/>
</dbReference>
<dbReference type="PROSITE" id="PS50109">
    <property type="entry name" value="HIS_KIN"/>
    <property type="match status" value="1"/>
</dbReference>
<dbReference type="SUPFAM" id="SSF52172">
    <property type="entry name" value="CheY-like"/>
    <property type="match status" value="1"/>
</dbReference>
<evidence type="ECO:0000259" key="7">
    <source>
        <dbReference type="PROSITE" id="PS50109"/>
    </source>
</evidence>
<dbReference type="EC" id="2.7.13.3" evidence="2"/>
<dbReference type="CDD" id="cd17546">
    <property type="entry name" value="REC_hyHK_CKI1_RcsC-like"/>
    <property type="match status" value="1"/>
</dbReference>
<dbReference type="RefSeq" id="WP_255391716.1">
    <property type="nucleotide sequence ID" value="NZ_CP101509.1"/>
</dbReference>
<evidence type="ECO:0000256" key="4">
    <source>
        <dbReference type="ARBA" id="ARBA00023012"/>
    </source>
</evidence>
<dbReference type="PROSITE" id="PS50110">
    <property type="entry name" value="RESPONSE_REGULATORY"/>
    <property type="match status" value="1"/>
</dbReference>
<dbReference type="Gene3D" id="3.30.565.10">
    <property type="entry name" value="Histidine kinase-like ATPase, C-terminal domain"/>
    <property type="match status" value="1"/>
</dbReference>
<dbReference type="SMART" id="SM00448">
    <property type="entry name" value="REC"/>
    <property type="match status" value="1"/>
</dbReference>
<dbReference type="InterPro" id="IPR003594">
    <property type="entry name" value="HATPase_dom"/>
</dbReference>
<keyword evidence="6" id="KW-0472">Membrane</keyword>
<keyword evidence="9" id="KW-0067">ATP-binding</keyword>
<feature type="transmembrane region" description="Helical" evidence="6">
    <location>
        <begin position="288"/>
        <end position="307"/>
    </location>
</feature>
<dbReference type="CDD" id="cd16922">
    <property type="entry name" value="HATPase_EvgS-ArcB-TorS-like"/>
    <property type="match status" value="1"/>
</dbReference>
<evidence type="ECO:0000313" key="10">
    <source>
        <dbReference type="Proteomes" id="UP001057998"/>
    </source>
</evidence>
<dbReference type="SMART" id="SM00388">
    <property type="entry name" value="HisKA"/>
    <property type="match status" value="1"/>
</dbReference>
<evidence type="ECO:0000256" key="1">
    <source>
        <dbReference type="ARBA" id="ARBA00000085"/>
    </source>
</evidence>
<protein>
    <recommendedName>
        <fullName evidence="2">histidine kinase</fullName>
        <ecNumber evidence="2">2.7.13.3</ecNumber>
    </recommendedName>
</protein>
<keyword evidence="10" id="KW-1185">Reference proteome</keyword>
<dbReference type="InterPro" id="IPR003661">
    <property type="entry name" value="HisK_dim/P_dom"/>
</dbReference>
<dbReference type="SUPFAM" id="SSF55874">
    <property type="entry name" value="ATPase domain of HSP90 chaperone/DNA topoisomerase II/histidine kinase"/>
    <property type="match status" value="1"/>
</dbReference>
<dbReference type="Pfam" id="PF02518">
    <property type="entry name" value="HATPase_c"/>
    <property type="match status" value="1"/>
</dbReference>
<organism evidence="9 10">
    <name type="scientific">Photobacterium atrarenae</name>
    <dbReference type="NCBI Taxonomy" id="865757"/>
    <lineage>
        <taxon>Bacteria</taxon>
        <taxon>Pseudomonadati</taxon>
        <taxon>Pseudomonadota</taxon>
        <taxon>Gammaproteobacteria</taxon>
        <taxon>Vibrionales</taxon>
        <taxon>Vibrionaceae</taxon>
        <taxon>Photobacterium</taxon>
    </lineage>
</organism>
<dbReference type="InterPro" id="IPR036890">
    <property type="entry name" value="HATPase_C_sf"/>
</dbReference>
<proteinExistence type="predicted"/>
<dbReference type="CDD" id="cd00082">
    <property type="entry name" value="HisKA"/>
    <property type="match status" value="1"/>
</dbReference>
<dbReference type="GO" id="GO:0005524">
    <property type="term" value="F:ATP binding"/>
    <property type="evidence" value="ECO:0007669"/>
    <property type="project" value="UniProtKB-KW"/>
</dbReference>
<keyword evidence="6" id="KW-0812">Transmembrane</keyword>
<evidence type="ECO:0000259" key="8">
    <source>
        <dbReference type="PROSITE" id="PS50110"/>
    </source>
</evidence>
<dbReference type="EMBL" id="CP101509">
    <property type="protein sequence ID" value="UTV30366.1"/>
    <property type="molecule type" value="Genomic_DNA"/>
</dbReference>
<dbReference type="InterPro" id="IPR036097">
    <property type="entry name" value="HisK_dim/P_sf"/>
</dbReference>
<dbReference type="PANTHER" id="PTHR45339:SF1">
    <property type="entry name" value="HYBRID SIGNAL TRANSDUCTION HISTIDINE KINASE J"/>
    <property type="match status" value="1"/>
</dbReference>
<dbReference type="Pfam" id="PF00512">
    <property type="entry name" value="HisKA"/>
    <property type="match status" value="1"/>
</dbReference>
<keyword evidence="9" id="KW-0547">Nucleotide-binding</keyword>
<keyword evidence="3 5" id="KW-0597">Phosphoprotein</keyword>
<accession>A0ABY5GMH2</accession>
<sequence length="879" mass="98564">MNLMNHLSIKSRLLLLVVCPLLFSSWLGGIALSDLYHKEKSLNMYSAKVQFADDLSRLAAQTHQLKLNQLYQRADDDTQQQLAAILQVLKAQLDQAFDAEQHQEFVQILEETQALLDDFAGVGEEDFNSWVGWMTLLQEQLFQRLESEGSESAIPEVEHHLAALYQLIWFQFWAGQDNWYASVLSLYPERVKGQAQKLWVAREKQAFYIERFLRLYATPTQVQFLQRSFFNPAFVQYEQPRAFTESDEDLLNRLEQSEVGFQQVQDVTGQIRQQLVGEIQDLVQHIRWQMVLIASMVVMAFLLMCYLGGNIAARCFTAVNRILATLKKMEHQPLARQDSRVLIDGNDEFTAFFQQLNGLIEERRVNQNKLLHAKEQAEQANVAKSSFLANMSHEIRTPLNGIIGISELLEETQLNAAQQEYLSTITTSSHTLLLLINDILDVSKIESGKLFLVPSVTDVSEVVYDTASIILPKANQAGLRLAVELDAELPRSVLVDEHRLRQILMNLMSNAVKFTAEGRVLIQVRCEPLTARQVKLTFLVEDTGIGIEPEKQTEIFAPFIQEDGTITRRFGGTGLGLAICHQLVALMGGEMSVESEKSVGSRFSVHLTVDVATAQVPADAQASGVSCLLLGDDPVVVERLEVEMQRWGMRSEHVPALSSSTDLSGYSCVVLFSLPPPLLRQYISQLRGLAPKLALVLCCQHDDQYQDIDLPIDGLLVQPLFGQRLVRTVLAAIEQVQGRRVAEPESVVQTPVETTHDLILVAEDSPVNQRVAALFLEKAGFEFELVDNGQAAVEAVKAGKPYRAVLMDCMMPVMDGLAATRAIRGWEQEVSAERKLPIIAVTASVLDEDIQECFNAGMDDYVAKPYRKEVLIEKLKALN</sequence>
<evidence type="ECO:0000256" key="6">
    <source>
        <dbReference type="SAM" id="Phobius"/>
    </source>
</evidence>
<evidence type="ECO:0000256" key="3">
    <source>
        <dbReference type="ARBA" id="ARBA00022553"/>
    </source>
</evidence>
<dbReference type="PANTHER" id="PTHR45339">
    <property type="entry name" value="HYBRID SIGNAL TRANSDUCTION HISTIDINE KINASE J"/>
    <property type="match status" value="1"/>
</dbReference>
<gene>
    <name evidence="9" type="ORF">NNL38_17465</name>
</gene>
<dbReference type="SUPFAM" id="SSF47384">
    <property type="entry name" value="Homodimeric domain of signal transducing histidine kinase"/>
    <property type="match status" value="1"/>
</dbReference>
<dbReference type="Gene3D" id="3.40.50.2300">
    <property type="match status" value="1"/>
</dbReference>
<dbReference type="Gene3D" id="1.10.287.130">
    <property type="match status" value="1"/>
</dbReference>
<feature type="domain" description="Response regulatory" evidence="8">
    <location>
        <begin position="758"/>
        <end position="879"/>
    </location>
</feature>
<keyword evidence="4" id="KW-0902">Two-component regulatory system</keyword>
<dbReference type="InterPro" id="IPR005467">
    <property type="entry name" value="His_kinase_dom"/>
</dbReference>
<keyword evidence="6" id="KW-1133">Transmembrane helix</keyword>
<comment type="catalytic activity">
    <reaction evidence="1">
        <text>ATP + protein L-histidine = ADP + protein N-phospho-L-histidine.</text>
        <dbReference type="EC" id="2.7.13.3"/>
    </reaction>
</comment>
<dbReference type="PRINTS" id="PR00344">
    <property type="entry name" value="BCTRLSENSOR"/>
</dbReference>
<evidence type="ECO:0000256" key="2">
    <source>
        <dbReference type="ARBA" id="ARBA00012438"/>
    </source>
</evidence>
<evidence type="ECO:0000256" key="5">
    <source>
        <dbReference type="PROSITE-ProRule" id="PRU00169"/>
    </source>
</evidence>
<dbReference type="Pfam" id="PF00072">
    <property type="entry name" value="Response_reg"/>
    <property type="match status" value="1"/>
</dbReference>
<feature type="modified residue" description="4-aspartylphosphate" evidence="5">
    <location>
        <position position="808"/>
    </location>
</feature>
<dbReference type="InterPro" id="IPR001789">
    <property type="entry name" value="Sig_transdc_resp-reg_receiver"/>
</dbReference>
<name>A0ABY5GMH2_9GAMM</name>
<reference evidence="9" key="1">
    <citation type="submission" date="2022-07" db="EMBL/GenBank/DDBJ databases">
        <title>Genome sequencing of Photobacterium atrarenae GJH2-4.</title>
        <authorList>
            <person name="Park S.-J."/>
        </authorList>
    </citation>
    <scope>NUCLEOTIDE SEQUENCE</scope>
    <source>
        <strain evidence="9">GJH2-4</strain>
    </source>
</reference>